<dbReference type="PROSITE" id="PS50181">
    <property type="entry name" value="FBOX"/>
    <property type="match status" value="1"/>
</dbReference>
<dbReference type="SMART" id="SM00256">
    <property type="entry name" value="FBOX"/>
    <property type="match status" value="1"/>
</dbReference>
<dbReference type="PANTHER" id="PTHR31672">
    <property type="entry name" value="BNACNNG10540D PROTEIN"/>
    <property type="match status" value="1"/>
</dbReference>
<feature type="domain" description="F-box" evidence="2">
    <location>
        <begin position="22"/>
        <end position="67"/>
    </location>
</feature>
<dbReference type="InterPro" id="IPR036047">
    <property type="entry name" value="F-box-like_dom_sf"/>
</dbReference>
<dbReference type="InterPro" id="IPR050796">
    <property type="entry name" value="SCF_F-box_component"/>
</dbReference>
<dbReference type="AlphaFoldDB" id="A0A803L9K0"/>
<feature type="compositionally biased region" description="Basic and acidic residues" evidence="1">
    <location>
        <begin position="420"/>
        <end position="436"/>
    </location>
</feature>
<evidence type="ECO:0000313" key="3">
    <source>
        <dbReference type="EnsemblPlants" id="AUR62008539-RA:cds"/>
    </source>
</evidence>
<dbReference type="PANTHER" id="PTHR31672:SF13">
    <property type="entry name" value="F-BOX PROTEIN CPR30-LIKE"/>
    <property type="match status" value="1"/>
</dbReference>
<dbReference type="Gramene" id="AUR62008539-RA">
    <property type="protein sequence ID" value="AUR62008539-RA:cds"/>
    <property type="gene ID" value="AUR62008539"/>
</dbReference>
<proteinExistence type="predicted"/>
<reference evidence="3" key="1">
    <citation type="journal article" date="2017" name="Nature">
        <title>The genome of Chenopodium quinoa.</title>
        <authorList>
            <person name="Jarvis D.E."/>
            <person name="Ho Y.S."/>
            <person name="Lightfoot D.J."/>
            <person name="Schmoeckel S.M."/>
            <person name="Li B."/>
            <person name="Borm T.J.A."/>
            <person name="Ohyanagi H."/>
            <person name="Mineta K."/>
            <person name="Michell C.T."/>
            <person name="Saber N."/>
            <person name="Kharbatia N.M."/>
            <person name="Rupper R.R."/>
            <person name="Sharp A.R."/>
            <person name="Dally N."/>
            <person name="Boughton B.A."/>
            <person name="Woo Y.H."/>
            <person name="Gao G."/>
            <person name="Schijlen E.G.W.M."/>
            <person name="Guo X."/>
            <person name="Momin A.A."/>
            <person name="Negrao S."/>
            <person name="Al-Babili S."/>
            <person name="Gehring C."/>
            <person name="Roessner U."/>
            <person name="Jung C."/>
            <person name="Murphy K."/>
            <person name="Arold S.T."/>
            <person name="Gojobori T."/>
            <person name="van der Linden C.G."/>
            <person name="van Loo E.N."/>
            <person name="Jellen E.N."/>
            <person name="Maughan P.J."/>
            <person name="Tester M."/>
        </authorList>
    </citation>
    <scope>NUCLEOTIDE SEQUENCE [LARGE SCALE GENOMIC DNA]</scope>
    <source>
        <strain evidence="3">cv. PI 614886</strain>
    </source>
</reference>
<sequence length="497" mass="56876">MSRKIAKSASMSSDNLTKNNSDETLTLVEHLIMEEILPRLPVKSLIRFKLVSKKWNSTISSLQFAKLHLNFSSQINRYFIMLPYNDQFCSTQQCGTYCLLPERDSSDVKDLVSFEDGVWDVGWHHMVDSSNGLVCLYQRDDDEDDRHCFFTIWNLATRQCRDIDSPKGVHVSVAHGFGYVSSLDDYVIVASFGCGTVDFSRFRGFYMFSLKAGQWKRVIGSYAYLQVNRWCWKWKRVRAGMEEESIARRLRDQAVLVGDVMYWAPAFSFNGEIAGFDVVTENLVKYPVLDWQSGYHELGLYQVNGCLSLSGSKKEDVTDFWMLKDPNDWSSWQKILSVDLTNISLITFSETGKFLVRKSNEFKLVEPCKESLECFKGKHTNYAHMVMTRDYVESLISPFGATEADQGIDNSEDNKHLSAESMHLENKRPSLSHKSENNSSIGSNDFCGQSNTNYCKRSFYFKISEQKGAGDWLVLREYSIGTKKVIGENGVKEGREN</sequence>
<evidence type="ECO:0000259" key="2">
    <source>
        <dbReference type="PROSITE" id="PS50181"/>
    </source>
</evidence>
<dbReference type="OMA" id="RNDHAND"/>
<dbReference type="Proteomes" id="UP000596660">
    <property type="component" value="Unplaced"/>
</dbReference>
<keyword evidence="4" id="KW-1185">Reference proteome</keyword>
<dbReference type="CDD" id="cd22157">
    <property type="entry name" value="F-box_AtFBW1-like"/>
    <property type="match status" value="1"/>
</dbReference>
<organism evidence="3 4">
    <name type="scientific">Chenopodium quinoa</name>
    <name type="common">Quinoa</name>
    <dbReference type="NCBI Taxonomy" id="63459"/>
    <lineage>
        <taxon>Eukaryota</taxon>
        <taxon>Viridiplantae</taxon>
        <taxon>Streptophyta</taxon>
        <taxon>Embryophyta</taxon>
        <taxon>Tracheophyta</taxon>
        <taxon>Spermatophyta</taxon>
        <taxon>Magnoliopsida</taxon>
        <taxon>eudicotyledons</taxon>
        <taxon>Gunneridae</taxon>
        <taxon>Pentapetalae</taxon>
        <taxon>Caryophyllales</taxon>
        <taxon>Chenopodiaceae</taxon>
        <taxon>Chenopodioideae</taxon>
        <taxon>Atripliceae</taxon>
        <taxon>Chenopodium</taxon>
    </lineage>
</organism>
<feature type="region of interest" description="Disordered" evidence="1">
    <location>
        <begin position="420"/>
        <end position="439"/>
    </location>
</feature>
<protein>
    <recommendedName>
        <fullName evidence="2">F-box domain-containing protein</fullName>
    </recommendedName>
</protein>
<reference evidence="3" key="2">
    <citation type="submission" date="2021-03" db="UniProtKB">
        <authorList>
            <consortium name="EnsemblPlants"/>
        </authorList>
    </citation>
    <scope>IDENTIFICATION</scope>
</reference>
<dbReference type="InterPro" id="IPR001810">
    <property type="entry name" value="F-box_dom"/>
</dbReference>
<name>A0A803L9K0_CHEQI</name>
<dbReference type="Pfam" id="PF00646">
    <property type="entry name" value="F-box"/>
    <property type="match status" value="1"/>
</dbReference>
<evidence type="ECO:0000256" key="1">
    <source>
        <dbReference type="SAM" id="MobiDB-lite"/>
    </source>
</evidence>
<dbReference type="SUPFAM" id="SSF81383">
    <property type="entry name" value="F-box domain"/>
    <property type="match status" value="1"/>
</dbReference>
<accession>A0A803L9K0</accession>
<evidence type="ECO:0000313" key="4">
    <source>
        <dbReference type="Proteomes" id="UP000596660"/>
    </source>
</evidence>
<dbReference type="EnsemblPlants" id="AUR62008539-RA">
    <property type="protein sequence ID" value="AUR62008539-RA:cds"/>
    <property type="gene ID" value="AUR62008539"/>
</dbReference>